<name>A0A5B7DMF3_PORTR</name>
<evidence type="ECO:0000256" key="2">
    <source>
        <dbReference type="SAM" id="Phobius"/>
    </source>
</evidence>
<keyword evidence="4" id="KW-1185">Reference proteome</keyword>
<gene>
    <name evidence="3" type="ORF">E2C01_015785</name>
</gene>
<protein>
    <submittedName>
        <fullName evidence="3">Uncharacterized protein</fullName>
    </submittedName>
</protein>
<organism evidence="3 4">
    <name type="scientific">Portunus trituberculatus</name>
    <name type="common">Swimming crab</name>
    <name type="synonym">Neptunus trituberculatus</name>
    <dbReference type="NCBI Taxonomy" id="210409"/>
    <lineage>
        <taxon>Eukaryota</taxon>
        <taxon>Metazoa</taxon>
        <taxon>Ecdysozoa</taxon>
        <taxon>Arthropoda</taxon>
        <taxon>Crustacea</taxon>
        <taxon>Multicrustacea</taxon>
        <taxon>Malacostraca</taxon>
        <taxon>Eumalacostraca</taxon>
        <taxon>Eucarida</taxon>
        <taxon>Decapoda</taxon>
        <taxon>Pleocyemata</taxon>
        <taxon>Brachyura</taxon>
        <taxon>Eubrachyura</taxon>
        <taxon>Portunoidea</taxon>
        <taxon>Portunidae</taxon>
        <taxon>Portuninae</taxon>
        <taxon>Portunus</taxon>
    </lineage>
</organism>
<reference evidence="3 4" key="1">
    <citation type="submission" date="2019-05" db="EMBL/GenBank/DDBJ databases">
        <title>Another draft genome of Portunus trituberculatus and its Hox gene families provides insights of decapod evolution.</title>
        <authorList>
            <person name="Jeong J.-H."/>
            <person name="Song I."/>
            <person name="Kim S."/>
            <person name="Choi T."/>
            <person name="Kim D."/>
            <person name="Ryu S."/>
            <person name="Kim W."/>
        </authorList>
    </citation>
    <scope>NUCLEOTIDE SEQUENCE [LARGE SCALE GENOMIC DNA]</scope>
    <source>
        <tissue evidence="3">Muscle</tissue>
    </source>
</reference>
<feature type="compositionally biased region" description="Basic and acidic residues" evidence="1">
    <location>
        <begin position="43"/>
        <end position="56"/>
    </location>
</feature>
<keyword evidence="2" id="KW-0472">Membrane</keyword>
<comment type="caution">
    <text evidence="3">The sequence shown here is derived from an EMBL/GenBank/DDBJ whole genome shotgun (WGS) entry which is preliminary data.</text>
</comment>
<evidence type="ECO:0000313" key="4">
    <source>
        <dbReference type="Proteomes" id="UP000324222"/>
    </source>
</evidence>
<keyword evidence="2" id="KW-0812">Transmembrane</keyword>
<sequence>MHCAVFEAELRAAVLTKGQEGWRQLRVVVVVVVVVRVVVRREKEKRGKEEGEERRDGKGKRKMER</sequence>
<evidence type="ECO:0000256" key="1">
    <source>
        <dbReference type="SAM" id="MobiDB-lite"/>
    </source>
</evidence>
<proteinExistence type="predicted"/>
<dbReference type="EMBL" id="VSRR010001123">
    <property type="protein sequence ID" value="MPC22761.1"/>
    <property type="molecule type" value="Genomic_DNA"/>
</dbReference>
<evidence type="ECO:0000313" key="3">
    <source>
        <dbReference type="EMBL" id="MPC22761.1"/>
    </source>
</evidence>
<dbReference type="AlphaFoldDB" id="A0A5B7DMF3"/>
<dbReference type="Proteomes" id="UP000324222">
    <property type="component" value="Unassembled WGS sequence"/>
</dbReference>
<feature type="transmembrane region" description="Helical" evidence="2">
    <location>
        <begin position="21"/>
        <end position="39"/>
    </location>
</feature>
<feature type="region of interest" description="Disordered" evidence="1">
    <location>
        <begin position="43"/>
        <end position="65"/>
    </location>
</feature>
<keyword evidence="2" id="KW-1133">Transmembrane helix</keyword>
<accession>A0A5B7DMF3</accession>